<keyword evidence="3" id="KW-1185">Reference proteome</keyword>
<evidence type="ECO:0000313" key="3">
    <source>
        <dbReference type="Proteomes" id="UP000054560"/>
    </source>
</evidence>
<accession>A0A0L0FYN2</accession>
<gene>
    <name evidence="2" type="ORF">SARC_05754</name>
</gene>
<reference evidence="2 3" key="1">
    <citation type="submission" date="2011-02" db="EMBL/GenBank/DDBJ databases">
        <title>The Genome Sequence of Sphaeroforma arctica JP610.</title>
        <authorList>
            <consortium name="The Broad Institute Genome Sequencing Platform"/>
            <person name="Russ C."/>
            <person name="Cuomo C."/>
            <person name="Young S.K."/>
            <person name="Zeng Q."/>
            <person name="Gargeya S."/>
            <person name="Alvarado L."/>
            <person name="Berlin A."/>
            <person name="Chapman S.B."/>
            <person name="Chen Z."/>
            <person name="Freedman E."/>
            <person name="Gellesch M."/>
            <person name="Goldberg J."/>
            <person name="Griggs A."/>
            <person name="Gujja S."/>
            <person name="Heilman E."/>
            <person name="Heiman D."/>
            <person name="Howarth C."/>
            <person name="Mehta T."/>
            <person name="Neiman D."/>
            <person name="Pearson M."/>
            <person name="Roberts A."/>
            <person name="Saif S."/>
            <person name="Shea T."/>
            <person name="Shenoy N."/>
            <person name="Sisk P."/>
            <person name="Stolte C."/>
            <person name="Sykes S."/>
            <person name="White J."/>
            <person name="Yandava C."/>
            <person name="Burger G."/>
            <person name="Gray M.W."/>
            <person name="Holland P.W.H."/>
            <person name="King N."/>
            <person name="Lang F.B.F."/>
            <person name="Roger A.J."/>
            <person name="Ruiz-Trillo I."/>
            <person name="Haas B."/>
            <person name="Nusbaum C."/>
            <person name="Birren B."/>
        </authorList>
    </citation>
    <scope>NUCLEOTIDE SEQUENCE [LARGE SCALE GENOMIC DNA]</scope>
    <source>
        <strain evidence="2 3">JP610</strain>
    </source>
</reference>
<dbReference type="GeneID" id="25906258"/>
<sequence length="621" mass="70958">MTSTNDNTCRVLTGNLSSEDENIADYRAEIGDYLHRIRSDGWSRLSDQDRAAMCGEAARNYNRVGQLEGERLLSLNLLKVLHQSNKPHDCAFERYQIAVRAKEERLRLRNGHDSVDPRTEAIYRSSPPLGPRDVTVIQRAQLGEPPQRVSLEKQRSPGGYSDSTALRNLRSSDSAATRPLQGAGHDDQAVHARALAERQAQAQAHSRAQGHVQVRNDQVHLRRQWSQEQEEAERIEQKPYPHLDYSMRSEEERERDMRKERETEDVRRRAYNQSLARLPVSSRDLNSPTPHVDVDRRDVDLEYNQNGQFSRWGNSRDSPQNLQQRNEAESFAHTQGVPVARQLQASAHTQSQGFNRRGPTNLENWNDREMSIQREREPRFQPTFGAENGPESMEKHSEATASALAHRLSNSDRSLRSVSSVGHFETENRVTNGSTIDRKPSKLGDKHENTEGKSAEKHMPARKRSKLIEKNEGDEESDSARNRKTADTISAEDKAYVHKYLTTEHCAHKELAEGYVTTRAVRIVKRMESLAQHLEFDYRALKAHDYGTVEHSRALQNIIHKTKCGNKNDMPTLAALLHIKFCNDGHNPNHAHLQWSDQVRLIYSELFPAKQINRAEDKSKS</sequence>
<feature type="compositionally biased region" description="Basic and acidic residues" evidence="1">
    <location>
        <begin position="184"/>
        <end position="196"/>
    </location>
</feature>
<dbReference type="AlphaFoldDB" id="A0A0L0FYN2"/>
<feature type="compositionally biased region" description="Polar residues" evidence="1">
    <location>
        <begin position="161"/>
        <end position="175"/>
    </location>
</feature>
<feature type="compositionally biased region" description="Basic and acidic residues" evidence="1">
    <location>
        <begin position="232"/>
        <end position="268"/>
    </location>
</feature>
<protein>
    <submittedName>
        <fullName evidence="2">Uncharacterized protein</fullName>
    </submittedName>
</protein>
<feature type="region of interest" description="Disordered" evidence="1">
    <location>
        <begin position="109"/>
        <end position="268"/>
    </location>
</feature>
<dbReference type="RefSeq" id="XP_014155842.1">
    <property type="nucleotide sequence ID" value="XM_014300367.1"/>
</dbReference>
<name>A0A0L0FYN2_9EUKA</name>
<evidence type="ECO:0000313" key="2">
    <source>
        <dbReference type="EMBL" id="KNC81940.1"/>
    </source>
</evidence>
<feature type="compositionally biased region" description="Polar residues" evidence="1">
    <location>
        <begin position="306"/>
        <end position="325"/>
    </location>
</feature>
<dbReference type="EMBL" id="KQ241977">
    <property type="protein sequence ID" value="KNC81940.1"/>
    <property type="molecule type" value="Genomic_DNA"/>
</dbReference>
<dbReference type="Proteomes" id="UP000054560">
    <property type="component" value="Unassembled WGS sequence"/>
</dbReference>
<organism evidence="2 3">
    <name type="scientific">Sphaeroforma arctica JP610</name>
    <dbReference type="NCBI Taxonomy" id="667725"/>
    <lineage>
        <taxon>Eukaryota</taxon>
        <taxon>Ichthyosporea</taxon>
        <taxon>Ichthyophonida</taxon>
        <taxon>Sphaeroforma</taxon>
    </lineage>
</organism>
<feature type="region of interest" description="Disordered" evidence="1">
    <location>
        <begin position="306"/>
        <end position="332"/>
    </location>
</feature>
<feature type="region of interest" description="Disordered" evidence="1">
    <location>
        <begin position="373"/>
        <end position="485"/>
    </location>
</feature>
<feature type="compositionally biased region" description="Basic and acidic residues" evidence="1">
    <location>
        <begin position="109"/>
        <end position="121"/>
    </location>
</feature>
<feature type="compositionally biased region" description="Low complexity" evidence="1">
    <location>
        <begin position="197"/>
        <end position="209"/>
    </location>
</feature>
<feature type="compositionally biased region" description="Basic and acidic residues" evidence="1">
    <location>
        <begin position="436"/>
        <end position="459"/>
    </location>
</feature>
<proteinExistence type="predicted"/>
<evidence type="ECO:0000256" key="1">
    <source>
        <dbReference type="SAM" id="MobiDB-lite"/>
    </source>
</evidence>